<sequence length="352" mass="37316">MSACARAITVLALFCGCFSDGGAELTQTVGSLDPATQTSTTTTGTTITTGEPTSTGEPGTTTTTTGDALTDTTAPPLCPGEMQCSPGEVMDVGDLCDECGRVRRTCQDDCLWGADECVEDPSSCAYWYLDDPGQGWQRVALPQPPPEHAPAAPANAAFDLQAHDQLVILTADTYHVLRHSDQTWTASGPLSELFPDLPGPLLQSYAVYSADTDDYAVYAVGNPQAWIYVLEPGSWQGQFAEVGNCCDSFTPLVNPGDPSTVRDLWIDLAAPYPWTGGQYYGPCIDDLFNLGSYAGWVTATDVFVQDIGWCFQMVAQSPLAGFAPFTAPGAPPGQRIGGAALLGERFYVFAGE</sequence>
<evidence type="ECO:0000256" key="2">
    <source>
        <dbReference type="SAM" id="SignalP"/>
    </source>
</evidence>
<keyword evidence="4" id="KW-1185">Reference proteome</keyword>
<keyword evidence="2" id="KW-0732">Signal</keyword>
<dbReference type="Proteomes" id="UP001139031">
    <property type="component" value="Unassembled WGS sequence"/>
</dbReference>
<evidence type="ECO:0000313" key="3">
    <source>
        <dbReference type="EMBL" id="MBZ5715346.1"/>
    </source>
</evidence>
<proteinExistence type="predicted"/>
<organism evidence="3 4">
    <name type="scientific">Nannocystis pusilla</name>
    <dbReference type="NCBI Taxonomy" id="889268"/>
    <lineage>
        <taxon>Bacteria</taxon>
        <taxon>Pseudomonadati</taxon>
        <taxon>Myxococcota</taxon>
        <taxon>Polyangia</taxon>
        <taxon>Nannocystales</taxon>
        <taxon>Nannocystaceae</taxon>
        <taxon>Nannocystis</taxon>
    </lineage>
</organism>
<reference evidence="3" key="1">
    <citation type="submission" date="2021-08" db="EMBL/GenBank/DDBJ databases">
        <authorList>
            <person name="Stevens D.C."/>
        </authorList>
    </citation>
    <scope>NUCLEOTIDE SEQUENCE</scope>
    <source>
        <strain evidence="3">DSM 53165</strain>
    </source>
</reference>
<dbReference type="EMBL" id="JAIRAU010000056">
    <property type="protein sequence ID" value="MBZ5715346.1"/>
    <property type="molecule type" value="Genomic_DNA"/>
</dbReference>
<protein>
    <submittedName>
        <fullName evidence="3">Uncharacterized protein</fullName>
    </submittedName>
</protein>
<dbReference type="RefSeq" id="WP_224197087.1">
    <property type="nucleotide sequence ID" value="NZ_JAIRAU010000056.1"/>
</dbReference>
<gene>
    <name evidence="3" type="ORF">K7C98_39435</name>
</gene>
<feature type="signal peptide" evidence="2">
    <location>
        <begin position="1"/>
        <end position="22"/>
    </location>
</feature>
<evidence type="ECO:0000313" key="4">
    <source>
        <dbReference type="Proteomes" id="UP001139031"/>
    </source>
</evidence>
<evidence type="ECO:0000256" key="1">
    <source>
        <dbReference type="SAM" id="MobiDB-lite"/>
    </source>
</evidence>
<name>A0ABS7U4M5_9BACT</name>
<feature type="region of interest" description="Disordered" evidence="1">
    <location>
        <begin position="33"/>
        <end position="74"/>
    </location>
</feature>
<dbReference type="PROSITE" id="PS51257">
    <property type="entry name" value="PROKAR_LIPOPROTEIN"/>
    <property type="match status" value="1"/>
</dbReference>
<accession>A0ABS7U4M5</accession>
<comment type="caution">
    <text evidence="3">The sequence shown here is derived from an EMBL/GenBank/DDBJ whole genome shotgun (WGS) entry which is preliminary data.</text>
</comment>
<feature type="chain" id="PRO_5047016820" evidence="2">
    <location>
        <begin position="23"/>
        <end position="352"/>
    </location>
</feature>